<accession>A0A0S4JHD7</accession>
<dbReference type="SUPFAM" id="SSF47473">
    <property type="entry name" value="EF-hand"/>
    <property type="match status" value="1"/>
</dbReference>
<dbReference type="Proteomes" id="UP000051952">
    <property type="component" value="Unassembled WGS sequence"/>
</dbReference>
<dbReference type="InterPro" id="IPR002048">
    <property type="entry name" value="EF_hand_dom"/>
</dbReference>
<dbReference type="PROSITE" id="PS50222">
    <property type="entry name" value="EF_HAND_2"/>
    <property type="match status" value="2"/>
</dbReference>
<dbReference type="InterPro" id="IPR011992">
    <property type="entry name" value="EF-hand-dom_pair"/>
</dbReference>
<dbReference type="EMBL" id="CYKH01001592">
    <property type="protein sequence ID" value="CUG87806.1"/>
    <property type="molecule type" value="Genomic_DNA"/>
</dbReference>
<dbReference type="Gene3D" id="1.10.238.10">
    <property type="entry name" value="EF-hand"/>
    <property type="match status" value="1"/>
</dbReference>
<dbReference type="AlphaFoldDB" id="A0A0S4JHD7"/>
<protein>
    <submittedName>
        <fullName evidence="3">Ca2+-binding protein, putative</fullName>
    </submittedName>
</protein>
<evidence type="ECO:0000259" key="2">
    <source>
        <dbReference type="PROSITE" id="PS50222"/>
    </source>
</evidence>
<proteinExistence type="predicted"/>
<dbReference type="Pfam" id="PF13202">
    <property type="entry name" value="EF-hand_5"/>
    <property type="match status" value="2"/>
</dbReference>
<dbReference type="PROSITE" id="PS00018">
    <property type="entry name" value="EF_HAND_1"/>
    <property type="match status" value="1"/>
</dbReference>
<dbReference type="VEuPathDB" id="TriTrypDB:BSAL_12105"/>
<organism evidence="3 4">
    <name type="scientific">Bodo saltans</name>
    <name type="common">Flagellated protozoan</name>
    <dbReference type="NCBI Taxonomy" id="75058"/>
    <lineage>
        <taxon>Eukaryota</taxon>
        <taxon>Discoba</taxon>
        <taxon>Euglenozoa</taxon>
        <taxon>Kinetoplastea</taxon>
        <taxon>Metakinetoplastina</taxon>
        <taxon>Eubodonida</taxon>
        <taxon>Bodonidae</taxon>
        <taxon>Bodo</taxon>
    </lineage>
</organism>
<reference evidence="4" key="1">
    <citation type="submission" date="2015-09" db="EMBL/GenBank/DDBJ databases">
        <authorList>
            <consortium name="Pathogen Informatics"/>
        </authorList>
    </citation>
    <scope>NUCLEOTIDE SEQUENCE [LARGE SCALE GENOMIC DNA]</scope>
    <source>
        <strain evidence="4">Lake Konstanz</strain>
    </source>
</reference>
<dbReference type="GO" id="GO:0005509">
    <property type="term" value="F:calcium ion binding"/>
    <property type="evidence" value="ECO:0007669"/>
    <property type="project" value="InterPro"/>
</dbReference>
<feature type="domain" description="EF-hand" evidence="2">
    <location>
        <begin position="123"/>
        <end position="158"/>
    </location>
</feature>
<evidence type="ECO:0000256" key="1">
    <source>
        <dbReference type="ARBA" id="ARBA00022837"/>
    </source>
</evidence>
<keyword evidence="1" id="KW-0106">Calcium</keyword>
<evidence type="ECO:0000313" key="4">
    <source>
        <dbReference type="Proteomes" id="UP000051952"/>
    </source>
</evidence>
<feature type="domain" description="EF-hand" evidence="2">
    <location>
        <begin position="211"/>
        <end position="246"/>
    </location>
</feature>
<sequence length="255" mass="28530">MGAAIFFGSTEQRRADHETTDMLKVLSKELEMPLADLEELHYIFLAQHPDGVMPRQVFVSENLAAHGGCEALWDRVFDFAAMNSLDEDLRPVDGAHRSHPAQLNFSQVMLASTQSQKRRESATFERLVKRVFQFLDLHDDGFIDEGELRVVVEWLYDLRETQQLRLSPEVLQKFAAADGGRGNAPLAAAANADPPTITLPALAELYPPLVNPVERAAQIVQWMDLDQDGVICETEFIEACRGDQAFVEAFSFVPS</sequence>
<keyword evidence="4" id="KW-1185">Reference proteome</keyword>
<name>A0A0S4JHD7_BODSA</name>
<dbReference type="InterPro" id="IPR018247">
    <property type="entry name" value="EF_Hand_1_Ca_BS"/>
</dbReference>
<gene>
    <name evidence="3" type="ORF">BSAL_12105</name>
</gene>
<evidence type="ECO:0000313" key="3">
    <source>
        <dbReference type="EMBL" id="CUG87806.1"/>
    </source>
</evidence>